<keyword evidence="1" id="KW-0805">Transcription regulation</keyword>
<proteinExistence type="predicted"/>
<sequence>MDNNLQMIGRAVDYIEEHLTEENLSLDRITGEIGYSKYHLHRMFTFVVGIPIHRYILRRRLTEAARMLVFTAKPLTDIALCSGYDTQRSFSRSFKSMFRCTPSFYRKRNDFLPLQMKYDVRNRRELRGDKMLDVKMAEEDKLYLVGYDGRTEKGFKVIGKCWKLLHKNKDKIGNRTDQRFLIGVNDYSQFKFEHTSPVFHYIAAAQVSLPERIPKNMKSFELPSGRYAVFTLRGKNEDSLEPVVDYIYRQWFPYSTCRLNEHSRYDFAKYGEETDEKGESEIQFWVPVL</sequence>
<dbReference type="PANTHER" id="PTHR47504">
    <property type="entry name" value="RIGHT ORIGIN-BINDING PROTEIN"/>
    <property type="match status" value="1"/>
</dbReference>
<dbReference type="Gene3D" id="3.20.80.10">
    <property type="entry name" value="Regulatory factor, effector binding domain"/>
    <property type="match status" value="1"/>
</dbReference>
<evidence type="ECO:0000256" key="3">
    <source>
        <dbReference type="ARBA" id="ARBA00023163"/>
    </source>
</evidence>
<dbReference type="InterPro" id="IPR018062">
    <property type="entry name" value="HTH_AraC-typ_CS"/>
</dbReference>
<dbReference type="Gene3D" id="1.10.10.60">
    <property type="entry name" value="Homeodomain-like"/>
    <property type="match status" value="2"/>
</dbReference>
<dbReference type="SUPFAM" id="SSF46689">
    <property type="entry name" value="Homeodomain-like"/>
    <property type="match status" value="2"/>
</dbReference>
<protein>
    <submittedName>
        <fullName evidence="5">Right origin-binding protein</fullName>
    </submittedName>
</protein>
<dbReference type="RefSeq" id="WP_022260855.1">
    <property type="nucleotide sequence ID" value="NZ_BAABRZ010000004.1"/>
</dbReference>
<organism evidence="5">
    <name type="scientific">Anaerostipes caccae</name>
    <dbReference type="NCBI Taxonomy" id="105841"/>
    <lineage>
        <taxon>Bacteria</taxon>
        <taxon>Bacillati</taxon>
        <taxon>Bacillota</taxon>
        <taxon>Clostridia</taxon>
        <taxon>Lachnospirales</taxon>
        <taxon>Lachnospiraceae</taxon>
        <taxon>Anaerostipes</taxon>
    </lineage>
</organism>
<feature type="domain" description="HTH araC/xylS-type" evidence="4">
    <location>
        <begin position="9"/>
        <end position="108"/>
    </location>
</feature>
<dbReference type="SUPFAM" id="SSF55136">
    <property type="entry name" value="Probable bacterial effector-binding domain"/>
    <property type="match status" value="1"/>
</dbReference>
<dbReference type="PANTHER" id="PTHR47504:SF5">
    <property type="entry name" value="RIGHT ORIGIN-BINDING PROTEIN"/>
    <property type="match status" value="1"/>
</dbReference>
<gene>
    <name evidence="5" type="primary">rob</name>
    <name evidence="5" type="ORF">ACLFYP115_01897</name>
</gene>
<dbReference type="Pfam" id="PF12833">
    <property type="entry name" value="HTH_18"/>
    <property type="match status" value="1"/>
</dbReference>
<evidence type="ECO:0000259" key="4">
    <source>
        <dbReference type="PROSITE" id="PS01124"/>
    </source>
</evidence>
<evidence type="ECO:0000256" key="2">
    <source>
        <dbReference type="ARBA" id="ARBA00023125"/>
    </source>
</evidence>
<dbReference type="InterPro" id="IPR010499">
    <property type="entry name" value="AraC_E-bd"/>
</dbReference>
<dbReference type="EMBL" id="CACRSQ010000006">
    <property type="protein sequence ID" value="VYT17428.1"/>
    <property type="molecule type" value="Genomic_DNA"/>
</dbReference>
<name>A0A6N2UIK2_9FIRM</name>
<dbReference type="InterPro" id="IPR029441">
    <property type="entry name" value="Cass2"/>
</dbReference>
<dbReference type="InterPro" id="IPR018060">
    <property type="entry name" value="HTH_AraC"/>
</dbReference>
<dbReference type="GO" id="GO:0003700">
    <property type="term" value="F:DNA-binding transcription factor activity"/>
    <property type="evidence" value="ECO:0007669"/>
    <property type="project" value="InterPro"/>
</dbReference>
<dbReference type="SMART" id="SM00871">
    <property type="entry name" value="AraC_E_bind"/>
    <property type="match status" value="1"/>
</dbReference>
<dbReference type="InterPro" id="IPR011256">
    <property type="entry name" value="Reg_factor_effector_dom_sf"/>
</dbReference>
<keyword evidence="3" id="KW-0804">Transcription</keyword>
<dbReference type="Pfam" id="PF14526">
    <property type="entry name" value="Cass2"/>
    <property type="match status" value="1"/>
</dbReference>
<dbReference type="SMART" id="SM00342">
    <property type="entry name" value="HTH_ARAC"/>
    <property type="match status" value="1"/>
</dbReference>
<dbReference type="GeneID" id="69470449"/>
<dbReference type="InterPro" id="IPR009057">
    <property type="entry name" value="Homeodomain-like_sf"/>
</dbReference>
<accession>A0A6N2UIK2</accession>
<dbReference type="AlphaFoldDB" id="A0A6N2UIK2"/>
<evidence type="ECO:0000313" key="5">
    <source>
        <dbReference type="EMBL" id="VYT17428.1"/>
    </source>
</evidence>
<evidence type="ECO:0000256" key="1">
    <source>
        <dbReference type="ARBA" id="ARBA00023015"/>
    </source>
</evidence>
<dbReference type="InterPro" id="IPR050959">
    <property type="entry name" value="MarA-like"/>
</dbReference>
<dbReference type="PROSITE" id="PS01124">
    <property type="entry name" value="HTH_ARAC_FAMILY_2"/>
    <property type="match status" value="1"/>
</dbReference>
<reference evidence="5" key="1">
    <citation type="submission" date="2019-11" db="EMBL/GenBank/DDBJ databases">
        <authorList>
            <person name="Feng L."/>
        </authorList>
    </citation>
    <scope>NUCLEOTIDE SEQUENCE</scope>
    <source>
        <strain evidence="5">AcaccaeLFYP115</strain>
    </source>
</reference>
<dbReference type="PROSITE" id="PS00041">
    <property type="entry name" value="HTH_ARAC_FAMILY_1"/>
    <property type="match status" value="1"/>
</dbReference>
<keyword evidence="2" id="KW-0238">DNA-binding</keyword>
<dbReference type="GO" id="GO:0043565">
    <property type="term" value="F:sequence-specific DNA binding"/>
    <property type="evidence" value="ECO:0007669"/>
    <property type="project" value="InterPro"/>
</dbReference>